<protein>
    <submittedName>
        <fullName evidence="1">Uncharacterized protein</fullName>
    </submittedName>
</protein>
<accession>A0A839UHC5</accession>
<gene>
    <name evidence="1" type="ORF">FHS21_005666</name>
</gene>
<dbReference type="AlphaFoldDB" id="A0A839UHC5"/>
<sequence>MTIDWIATLQEQQEFVKTIADDVMKTLMSPHLTTVQASRLYRTVEQGAQTFDRIIDEMEQANLDEELNTAADEIADTWTNLSIAAANKLRALRGLEPIAFPTDDNDTA</sequence>
<reference evidence="1 2" key="1">
    <citation type="submission" date="2020-08" db="EMBL/GenBank/DDBJ databases">
        <title>Genomic Encyclopedia of Type Strains, Phase III (KMG-III): the genomes of soil and plant-associated and newly described type strains.</title>
        <authorList>
            <person name="Whitman W."/>
        </authorList>
    </citation>
    <scope>NUCLEOTIDE SEQUENCE [LARGE SCALE GENOMIC DNA]</scope>
    <source>
        <strain evidence="1 2">CECT 7015</strain>
    </source>
</reference>
<organism evidence="1 2">
    <name type="scientific">Phyllobacterium trifolii</name>
    <dbReference type="NCBI Taxonomy" id="300193"/>
    <lineage>
        <taxon>Bacteria</taxon>
        <taxon>Pseudomonadati</taxon>
        <taxon>Pseudomonadota</taxon>
        <taxon>Alphaproteobacteria</taxon>
        <taxon>Hyphomicrobiales</taxon>
        <taxon>Phyllobacteriaceae</taxon>
        <taxon>Phyllobacterium</taxon>
    </lineage>
</organism>
<keyword evidence="2" id="KW-1185">Reference proteome</keyword>
<proteinExistence type="predicted"/>
<evidence type="ECO:0000313" key="2">
    <source>
        <dbReference type="Proteomes" id="UP000554520"/>
    </source>
</evidence>
<name>A0A839UHC5_9HYPH</name>
<comment type="caution">
    <text evidence="1">The sequence shown here is derived from an EMBL/GenBank/DDBJ whole genome shotgun (WGS) entry which is preliminary data.</text>
</comment>
<dbReference type="RefSeq" id="WP_183664954.1">
    <property type="nucleotide sequence ID" value="NZ_JACHXN010000028.1"/>
</dbReference>
<dbReference type="Proteomes" id="UP000554520">
    <property type="component" value="Unassembled WGS sequence"/>
</dbReference>
<evidence type="ECO:0000313" key="1">
    <source>
        <dbReference type="EMBL" id="MBB3149214.1"/>
    </source>
</evidence>
<dbReference type="EMBL" id="JACHXN010000028">
    <property type="protein sequence ID" value="MBB3149214.1"/>
    <property type="molecule type" value="Genomic_DNA"/>
</dbReference>